<dbReference type="OMA" id="MNINNGH"/>
<feature type="compositionally biased region" description="Low complexity" evidence="2">
    <location>
        <begin position="870"/>
        <end position="879"/>
    </location>
</feature>
<dbReference type="PANTHER" id="PTHR28051:SF1">
    <property type="entry name" value="PROTEIN MTL1-RELATED"/>
    <property type="match status" value="1"/>
</dbReference>
<dbReference type="InterPro" id="IPR052292">
    <property type="entry name" value="Glucose_repression_reg"/>
</dbReference>
<feature type="region of interest" description="Disordered" evidence="2">
    <location>
        <begin position="1103"/>
        <end position="1128"/>
    </location>
</feature>
<feature type="compositionally biased region" description="Low complexity" evidence="2">
    <location>
        <begin position="393"/>
        <end position="402"/>
    </location>
</feature>
<dbReference type="VEuPathDB" id="FungiDB:SPPG_06730"/>
<feature type="region of interest" description="Disordered" evidence="2">
    <location>
        <begin position="393"/>
        <end position="443"/>
    </location>
</feature>
<feature type="compositionally biased region" description="Polar residues" evidence="2">
    <location>
        <begin position="929"/>
        <end position="940"/>
    </location>
</feature>
<dbReference type="EMBL" id="KQ257461">
    <property type="protein sequence ID" value="KNC98338.1"/>
    <property type="molecule type" value="Genomic_DNA"/>
</dbReference>
<feature type="compositionally biased region" description="Basic and acidic residues" evidence="2">
    <location>
        <begin position="567"/>
        <end position="584"/>
    </location>
</feature>
<dbReference type="PANTHER" id="PTHR28051">
    <property type="entry name" value="PROTEIN MTL1-RELATED"/>
    <property type="match status" value="1"/>
</dbReference>
<keyword evidence="1" id="KW-0175">Coiled coil</keyword>
<sequence length="1151" mass="127866">MYSHHNPAYGQQQPQQQQPPPPPPPPMPLPSNPSGSSQQQQQQQHYQQQGKQPSHHHSYATSPAPLLQDPFHHHHLHHLVHPPPPQSLSPSTPNPKNNNNNNSLPPSVSIPPPVHHLSSSETYQEKYIRALEERLVAAREISERDFIIRERDAIIRERDSELRRIERDVVAPLQDENKRLIDLNRRLEERIAQLEKVAADQHALDMHRPLIPTSQPAPPAAASAVGMAMDPPHSGWYPSKNMSHGPTMNSPLDGRGKGGYVPAMPHQLPPVDLVAMPNKPLSVASEGPDNRPSRTPDPEPEDMDPLNASPGVAWTSVLRKLFPGSLSQLRPAQRTQIESAVKDYLVNKLGPERAAESKVRGLGRSTSLVDAIPSELHADFADWFGQQIESGLLSSSSSTSSGGKRKRSSLGASAPWTTASATSPVSSTDADSKRAKTMLTPTSSGPVILGPRYPRDLMAWTDLVRTRYPSFNANVPQMSIFTKSFLKSRGIPDQRYPALNTNKMAWAIPQRYWDEYLEKFEENFPYMAYMRKEKQQQQQQQQQQAAEAGQRDESEVHVPSKRMLKPPPRDSDRPLDKRADRRNEMPPPAPHPDPALPAGDNGGDGFSGGPAERVMQRHTHSASASPLGSPLLSRGNSGSASGPTAPQAPSNSPVNVLAYTSPTGPQTTPLTVWTELIRKRYPAYLEAASKPLWNRIRTGVRVFLETVMPAYGVTVDGCLASVGKGRKTYGVPDIVEEAFWKWFEEKMKTDFDSFPSSSSRISSPQPHLEAKHHHEVISVNEDDNNDNDNIEKSPHPSGVRKITLKNNAPPPPLPPSRGPRNGDITLLPNVPSHASSSASSSSLAIPASPKSPRSLHPPHPHAPVHHHQNNHNNHNNHNNNTHRNHPSHHPHYQHSHHHHHPHRPTTHIRHASWEAEEEEEEEEEVASPKATTKNPFTQDTADNDQDDDGDGDDGDDDGDDDDDDEATPSDSDENDADDEAARRTTLPANPTSTTDYDPKPIRYNHMLKSIMPTYTTLPKPTRIELKHHVRNFLINNVAEHRLNECMLFTTQGDSYTFAIPRWLADRFRSWAAKLLALKFGSSVVEHHVLDDRDTVESGLVESTRDVDLSERTSPVSSPSRSRTSTPDKNLLLLQVQPISESEDPLDKDVDE</sequence>
<protein>
    <submittedName>
        <fullName evidence="3">Uncharacterized protein</fullName>
    </submittedName>
</protein>
<feature type="compositionally biased region" description="Pro residues" evidence="2">
    <location>
        <begin position="585"/>
        <end position="595"/>
    </location>
</feature>
<evidence type="ECO:0000313" key="3">
    <source>
        <dbReference type="EMBL" id="KNC98338.1"/>
    </source>
</evidence>
<feature type="compositionally biased region" description="Pro residues" evidence="2">
    <location>
        <begin position="808"/>
        <end position="817"/>
    </location>
</feature>
<feature type="compositionally biased region" description="Low complexity" evidence="2">
    <location>
        <begin position="753"/>
        <end position="766"/>
    </location>
</feature>
<feature type="compositionally biased region" description="Low complexity" evidence="2">
    <location>
        <begin position="1111"/>
        <end position="1126"/>
    </location>
</feature>
<dbReference type="AlphaFoldDB" id="A0A0L0HC38"/>
<evidence type="ECO:0000256" key="1">
    <source>
        <dbReference type="SAM" id="Coils"/>
    </source>
</evidence>
<keyword evidence="4" id="KW-1185">Reference proteome</keyword>
<reference evidence="3 4" key="1">
    <citation type="submission" date="2009-08" db="EMBL/GenBank/DDBJ databases">
        <title>The Genome Sequence of Spizellomyces punctatus strain DAOM BR117.</title>
        <authorList>
            <consortium name="The Broad Institute Genome Sequencing Platform"/>
            <person name="Russ C."/>
            <person name="Cuomo C."/>
            <person name="Shea T."/>
            <person name="Young S.K."/>
            <person name="Zeng Q."/>
            <person name="Koehrsen M."/>
            <person name="Haas B."/>
            <person name="Borodovsky M."/>
            <person name="Guigo R."/>
            <person name="Alvarado L."/>
            <person name="Berlin A."/>
            <person name="Bochicchio J."/>
            <person name="Borenstein D."/>
            <person name="Chapman S."/>
            <person name="Chen Z."/>
            <person name="Engels R."/>
            <person name="Freedman E."/>
            <person name="Gellesch M."/>
            <person name="Goldberg J."/>
            <person name="Griggs A."/>
            <person name="Gujja S."/>
            <person name="Heiman D."/>
            <person name="Hepburn T."/>
            <person name="Howarth C."/>
            <person name="Jen D."/>
            <person name="Larson L."/>
            <person name="Lewis B."/>
            <person name="Mehta T."/>
            <person name="Park D."/>
            <person name="Pearson M."/>
            <person name="Roberts A."/>
            <person name="Saif S."/>
            <person name="Shenoy N."/>
            <person name="Sisk P."/>
            <person name="Stolte C."/>
            <person name="Sykes S."/>
            <person name="Thomson T."/>
            <person name="Walk T."/>
            <person name="White J."/>
            <person name="Yandava C."/>
            <person name="Burger G."/>
            <person name="Gray M.W."/>
            <person name="Holland P.W.H."/>
            <person name="King N."/>
            <person name="Lang F.B.F."/>
            <person name="Roger A.J."/>
            <person name="Ruiz-Trillo I."/>
            <person name="Lander E."/>
            <person name="Nusbaum C."/>
        </authorList>
    </citation>
    <scope>NUCLEOTIDE SEQUENCE [LARGE SCALE GENOMIC DNA]</scope>
    <source>
        <strain evidence="3 4">DAOM BR117</strain>
    </source>
</reference>
<evidence type="ECO:0000313" key="4">
    <source>
        <dbReference type="Proteomes" id="UP000053201"/>
    </source>
</evidence>
<name>A0A0L0HC38_SPIPD</name>
<feature type="compositionally biased region" description="Basic residues" evidence="2">
    <location>
        <begin position="880"/>
        <end position="910"/>
    </location>
</feature>
<proteinExistence type="predicted"/>
<feature type="compositionally biased region" description="Basic and acidic residues" evidence="2">
    <location>
        <begin position="549"/>
        <end position="558"/>
    </location>
</feature>
<feature type="compositionally biased region" description="Low complexity" evidence="2">
    <location>
        <begin position="88"/>
        <end position="107"/>
    </location>
</feature>
<feature type="region of interest" description="Disordered" evidence="2">
    <location>
        <begin position="1"/>
        <end position="118"/>
    </location>
</feature>
<dbReference type="RefSeq" id="XP_016606378.1">
    <property type="nucleotide sequence ID" value="XM_016754931.1"/>
</dbReference>
<feature type="compositionally biased region" description="Acidic residues" evidence="2">
    <location>
        <begin position="914"/>
        <end position="925"/>
    </location>
</feature>
<feature type="compositionally biased region" description="Low complexity" evidence="2">
    <location>
        <begin position="409"/>
        <end position="429"/>
    </location>
</feature>
<dbReference type="GeneID" id="27690014"/>
<feature type="region of interest" description="Disordered" evidence="2">
    <location>
        <begin position="531"/>
        <end position="662"/>
    </location>
</feature>
<feature type="region of interest" description="Disordered" evidence="2">
    <location>
        <begin position="753"/>
        <end position="772"/>
    </location>
</feature>
<organism evidence="3 4">
    <name type="scientific">Spizellomyces punctatus (strain DAOM BR117)</name>
    <dbReference type="NCBI Taxonomy" id="645134"/>
    <lineage>
        <taxon>Eukaryota</taxon>
        <taxon>Fungi</taxon>
        <taxon>Fungi incertae sedis</taxon>
        <taxon>Chytridiomycota</taxon>
        <taxon>Chytridiomycota incertae sedis</taxon>
        <taxon>Chytridiomycetes</taxon>
        <taxon>Spizellomycetales</taxon>
        <taxon>Spizellomycetaceae</taxon>
        <taxon>Spizellomyces</taxon>
    </lineage>
</organism>
<dbReference type="OrthoDB" id="2163695at2759"/>
<feature type="compositionally biased region" description="Pro residues" evidence="2">
    <location>
        <begin position="17"/>
        <end position="31"/>
    </location>
</feature>
<feature type="coiled-coil region" evidence="1">
    <location>
        <begin position="170"/>
        <end position="204"/>
    </location>
</feature>
<feature type="compositionally biased region" description="Polar residues" evidence="2">
    <location>
        <begin position="640"/>
        <end position="662"/>
    </location>
</feature>
<accession>A0A0L0HC38</accession>
<feature type="compositionally biased region" description="Polar residues" evidence="2">
    <location>
        <begin position="986"/>
        <end position="995"/>
    </location>
</feature>
<feature type="compositionally biased region" description="Basic and acidic residues" evidence="2">
    <location>
        <begin position="288"/>
        <end position="297"/>
    </location>
</feature>
<feature type="compositionally biased region" description="Low complexity" evidence="2">
    <location>
        <begin position="38"/>
        <end position="52"/>
    </location>
</feature>
<feature type="compositionally biased region" description="Polar residues" evidence="2">
    <location>
        <begin position="240"/>
        <end position="250"/>
    </location>
</feature>
<feature type="compositionally biased region" description="Low complexity" evidence="2">
    <location>
        <begin position="621"/>
        <end position="639"/>
    </location>
</feature>
<feature type="region of interest" description="Disordered" evidence="2">
    <location>
        <begin position="235"/>
        <end position="310"/>
    </location>
</feature>
<gene>
    <name evidence="3" type="ORF">SPPG_06730</name>
</gene>
<feature type="compositionally biased region" description="Basic residues" evidence="2">
    <location>
        <begin position="856"/>
        <end position="869"/>
    </location>
</feature>
<dbReference type="Proteomes" id="UP000053201">
    <property type="component" value="Unassembled WGS sequence"/>
</dbReference>
<feature type="compositionally biased region" description="Acidic residues" evidence="2">
    <location>
        <begin position="941"/>
        <end position="978"/>
    </location>
</feature>
<evidence type="ECO:0000256" key="2">
    <source>
        <dbReference type="SAM" id="MobiDB-lite"/>
    </source>
</evidence>
<dbReference type="InParanoid" id="A0A0L0HC38"/>
<feature type="compositionally biased region" description="Low complexity" evidence="2">
    <location>
        <begin position="831"/>
        <end position="852"/>
    </location>
</feature>
<feature type="region of interest" description="Disordered" evidence="2">
    <location>
        <begin position="780"/>
        <end position="1000"/>
    </location>
</feature>